<evidence type="ECO:0000313" key="11">
    <source>
        <dbReference type="Proteomes" id="UP000002279"/>
    </source>
</evidence>
<gene>
    <name evidence="10" type="primary">LOC100077905</name>
</gene>
<dbReference type="Proteomes" id="UP000002279">
    <property type="component" value="Chromosome 3"/>
</dbReference>
<reference evidence="10 11" key="1">
    <citation type="journal article" date="2008" name="Nature">
        <title>Genome analysis of the platypus reveals unique signatures of evolution.</title>
        <authorList>
            <person name="Warren W.C."/>
            <person name="Hillier L.W."/>
            <person name="Marshall Graves J.A."/>
            <person name="Birney E."/>
            <person name="Ponting C.P."/>
            <person name="Grutzner F."/>
            <person name="Belov K."/>
            <person name="Miller W."/>
            <person name="Clarke L."/>
            <person name="Chinwalla A.T."/>
            <person name="Yang S.P."/>
            <person name="Heger A."/>
            <person name="Locke D.P."/>
            <person name="Miethke P."/>
            <person name="Waters P.D."/>
            <person name="Veyrunes F."/>
            <person name="Fulton L."/>
            <person name="Fulton B."/>
            <person name="Graves T."/>
            <person name="Wallis J."/>
            <person name="Puente X.S."/>
            <person name="Lopez-Otin C."/>
            <person name="Ordonez G.R."/>
            <person name="Eichler E.E."/>
            <person name="Chen L."/>
            <person name="Cheng Z."/>
            <person name="Deakin J.E."/>
            <person name="Alsop A."/>
            <person name="Thompson K."/>
            <person name="Kirby P."/>
            <person name="Papenfuss A.T."/>
            <person name="Wakefield M.J."/>
            <person name="Olender T."/>
            <person name="Lancet D."/>
            <person name="Huttley G.A."/>
            <person name="Smit A.F."/>
            <person name="Pask A."/>
            <person name="Temple-Smith P."/>
            <person name="Batzer M.A."/>
            <person name="Walker J.A."/>
            <person name="Konkel M.K."/>
            <person name="Harris R.S."/>
            <person name="Whittington C.M."/>
            <person name="Wong E.S."/>
            <person name="Gemmell N.J."/>
            <person name="Buschiazzo E."/>
            <person name="Vargas Jentzsch I.M."/>
            <person name="Merkel A."/>
            <person name="Schmitz J."/>
            <person name="Zemann A."/>
            <person name="Churakov G."/>
            <person name="Kriegs J.O."/>
            <person name="Brosius J."/>
            <person name="Murchison E.P."/>
            <person name="Sachidanandam R."/>
            <person name="Smith C."/>
            <person name="Hannon G.J."/>
            <person name="Tsend-Ayush E."/>
            <person name="McMillan D."/>
            <person name="Attenborough R."/>
            <person name="Rens W."/>
            <person name="Ferguson-Smith M."/>
            <person name="Lefevre C.M."/>
            <person name="Sharp J.A."/>
            <person name="Nicholas K.R."/>
            <person name="Ray D.A."/>
            <person name="Kube M."/>
            <person name="Reinhardt R."/>
            <person name="Pringle T.H."/>
            <person name="Taylor J."/>
            <person name="Jones R.C."/>
            <person name="Nixon B."/>
            <person name="Dacheux J.L."/>
            <person name="Niwa H."/>
            <person name="Sekita Y."/>
            <person name="Huang X."/>
            <person name="Stark A."/>
            <person name="Kheradpour P."/>
            <person name="Kellis M."/>
            <person name="Flicek P."/>
            <person name="Chen Y."/>
            <person name="Webber C."/>
            <person name="Hardison R."/>
            <person name="Nelson J."/>
            <person name="Hallsworth-Pepin K."/>
            <person name="Delehaunty K."/>
            <person name="Markovic C."/>
            <person name="Minx P."/>
            <person name="Feng Y."/>
            <person name="Kremitzki C."/>
            <person name="Mitreva M."/>
            <person name="Glasscock J."/>
            <person name="Wylie T."/>
            <person name="Wohldmann P."/>
            <person name="Thiru P."/>
            <person name="Nhan M.N."/>
            <person name="Pohl C.S."/>
            <person name="Smith S.M."/>
            <person name="Hou S."/>
            <person name="Nefedov M."/>
            <person name="de Jong P.J."/>
            <person name="Renfree M.B."/>
            <person name="Mardis E.R."/>
            <person name="Wilson R.K."/>
        </authorList>
    </citation>
    <scope>NUCLEOTIDE SEQUENCE [LARGE SCALE GENOMIC DNA]</scope>
    <source>
        <strain evidence="10 11">Glennie</strain>
    </source>
</reference>
<dbReference type="GeneTree" id="ENSGT00940000164634"/>
<dbReference type="SUPFAM" id="SSF48652">
    <property type="entry name" value="Tetraspanin"/>
    <property type="match status" value="1"/>
</dbReference>
<reference evidence="10" key="3">
    <citation type="submission" date="2025-09" db="UniProtKB">
        <authorList>
            <consortium name="Ensembl"/>
        </authorList>
    </citation>
    <scope>IDENTIFICATION</scope>
    <source>
        <strain evidence="10">Glennie</strain>
    </source>
</reference>
<dbReference type="InterPro" id="IPR008952">
    <property type="entry name" value="Tetraspanin_EC2_sf"/>
</dbReference>
<dbReference type="Ensembl" id="ENSOANT00000012915.4">
    <property type="protein sequence ID" value="ENSOANP00000012913.3"/>
    <property type="gene ID" value="ENSOANG00000008125.4"/>
</dbReference>
<keyword evidence="6" id="KW-0325">Glycoprotein</keyword>
<protein>
    <recommendedName>
        <fullName evidence="9">Tetraspanin</fullName>
    </recommendedName>
</protein>
<reference evidence="10" key="2">
    <citation type="submission" date="2025-08" db="UniProtKB">
        <authorList>
            <consortium name="Ensembl"/>
        </authorList>
    </citation>
    <scope>IDENTIFICATION</scope>
    <source>
        <strain evidence="10">Glennie</strain>
    </source>
</reference>
<dbReference type="STRING" id="9258.ENSOANP00000012913"/>
<evidence type="ECO:0000256" key="9">
    <source>
        <dbReference type="RuleBase" id="RU361218"/>
    </source>
</evidence>
<keyword evidence="4 9" id="KW-1133">Transmembrane helix</keyword>
<dbReference type="InterPro" id="IPR018499">
    <property type="entry name" value="Tetraspanin/Peripherin"/>
</dbReference>
<proteinExistence type="inferred from homology"/>
<dbReference type="AlphaFoldDB" id="F7F417"/>
<evidence type="ECO:0000256" key="5">
    <source>
        <dbReference type="ARBA" id="ARBA00023136"/>
    </source>
</evidence>
<evidence type="ECO:0000256" key="8">
    <source>
        <dbReference type="ARBA" id="ARBA00065266"/>
    </source>
</evidence>
<dbReference type="eggNOG" id="KOG3882">
    <property type="taxonomic scope" value="Eukaryota"/>
</dbReference>
<dbReference type="PANTHER" id="PTHR19282:SF120">
    <property type="entry name" value="TETRASPANIN-36"/>
    <property type="match status" value="1"/>
</dbReference>
<dbReference type="HOGENOM" id="CLU_055524_5_2_1"/>
<comment type="subcellular location">
    <subcellularLocation>
        <location evidence="1 9">Membrane</location>
        <topology evidence="1 9">Multi-pass membrane protein</topology>
    </subcellularLocation>
</comment>
<keyword evidence="3 9" id="KW-0812">Transmembrane</keyword>
<evidence type="ECO:0000313" key="10">
    <source>
        <dbReference type="Ensembl" id="ENSOANP00000012913.3"/>
    </source>
</evidence>
<dbReference type="GeneID" id="100077905"/>
<name>F7F417_ORNAN</name>
<keyword evidence="5 9" id="KW-0472">Membrane</keyword>
<dbReference type="PRINTS" id="PR00259">
    <property type="entry name" value="TMFOUR"/>
</dbReference>
<feature type="transmembrane region" description="Helical" evidence="9">
    <location>
        <begin position="211"/>
        <end position="234"/>
    </location>
</feature>
<dbReference type="KEGG" id="oaa:100077905"/>
<comment type="subunit">
    <text evidence="8">Interacts with claudin-11/CLDN11 and integrins.</text>
</comment>
<dbReference type="Bgee" id="ENSOANG00000008125">
    <property type="expression patterns" value="Expressed in ovary and 8 other cell types or tissues"/>
</dbReference>
<dbReference type="InParanoid" id="F7F417"/>
<dbReference type="PIRSF" id="PIRSF002419">
    <property type="entry name" value="Tetraspanin"/>
    <property type="match status" value="1"/>
</dbReference>
<dbReference type="InterPro" id="IPR000301">
    <property type="entry name" value="Tetraspanin_animals"/>
</dbReference>
<accession>F7F417</accession>
<evidence type="ECO:0000256" key="1">
    <source>
        <dbReference type="ARBA" id="ARBA00004141"/>
    </source>
</evidence>
<dbReference type="FunFam" id="1.10.1450.10:FF:000004">
    <property type="entry name" value="Tetraspanin"/>
    <property type="match status" value="1"/>
</dbReference>
<sequence>MARLDCGMITSKSVLLLLSLIFLTAGVALGCVGGSFITAYEDYDAFFKDEHILLPAIIIIIVAIVMVLVGIIGCFVTIRESPVGLRLFLVILLLMFITEVMAFILGFVYRQKVVTEVQSTMLTIFQTYGGKNPETEMVDFWQNQFQCCGVNNYTDWTVTQWFNSTGSNSVPQSCCKPEFKNCTGLLSEPQELNTMGCAGIMESHIKDLINYTMIVILGFAIVKFFGMLSILVIACKKIDNGYQPLYSGVFA</sequence>
<comment type="function">
    <text evidence="7">Regulates the proliferation and migration of oligodendrocytes, a process essential for normal myelination and repair.</text>
</comment>
<dbReference type="GO" id="GO:0005886">
    <property type="term" value="C:plasma membrane"/>
    <property type="evidence" value="ECO:0000318"/>
    <property type="project" value="GO_Central"/>
</dbReference>
<feature type="transmembrane region" description="Helical" evidence="9">
    <location>
        <begin position="54"/>
        <end position="75"/>
    </location>
</feature>
<dbReference type="OMA" id="FISFIFW"/>
<dbReference type="PROSITE" id="PS51257">
    <property type="entry name" value="PROKAR_LIPOPROTEIN"/>
    <property type="match status" value="1"/>
</dbReference>
<evidence type="ECO:0000256" key="7">
    <source>
        <dbReference type="ARBA" id="ARBA00055382"/>
    </source>
</evidence>
<keyword evidence="11" id="KW-1185">Reference proteome</keyword>
<evidence type="ECO:0000256" key="3">
    <source>
        <dbReference type="ARBA" id="ARBA00022692"/>
    </source>
</evidence>
<evidence type="ECO:0000256" key="6">
    <source>
        <dbReference type="ARBA" id="ARBA00023180"/>
    </source>
</evidence>
<dbReference type="Pfam" id="PF00335">
    <property type="entry name" value="Tetraspanin"/>
    <property type="match status" value="1"/>
</dbReference>
<organism evidence="10 11">
    <name type="scientific">Ornithorhynchus anatinus</name>
    <name type="common">Duckbill platypus</name>
    <dbReference type="NCBI Taxonomy" id="9258"/>
    <lineage>
        <taxon>Eukaryota</taxon>
        <taxon>Metazoa</taxon>
        <taxon>Chordata</taxon>
        <taxon>Craniata</taxon>
        <taxon>Vertebrata</taxon>
        <taxon>Euteleostomi</taxon>
        <taxon>Mammalia</taxon>
        <taxon>Monotremata</taxon>
        <taxon>Ornithorhynchidae</taxon>
        <taxon>Ornithorhynchus</taxon>
    </lineage>
</organism>
<dbReference type="Gene3D" id="1.10.1450.10">
    <property type="entry name" value="Tetraspanin"/>
    <property type="match status" value="1"/>
</dbReference>
<evidence type="ECO:0000256" key="2">
    <source>
        <dbReference type="ARBA" id="ARBA00006840"/>
    </source>
</evidence>
<dbReference type="PANTHER" id="PTHR19282">
    <property type="entry name" value="TETRASPANIN"/>
    <property type="match status" value="1"/>
</dbReference>
<comment type="similarity">
    <text evidence="2 9">Belongs to the tetraspanin (TM4SF) family.</text>
</comment>
<dbReference type="RefSeq" id="XP_001509036.1">
    <property type="nucleotide sequence ID" value="XM_001508986.6"/>
</dbReference>
<evidence type="ECO:0000256" key="4">
    <source>
        <dbReference type="ARBA" id="ARBA00022989"/>
    </source>
</evidence>
<comment type="caution">
    <text evidence="9">Lacks conserved residue(s) required for the propagation of feature annotation.</text>
</comment>
<dbReference type="OrthoDB" id="9993879at2759"/>
<feature type="transmembrane region" description="Helical" evidence="9">
    <location>
        <begin position="87"/>
        <end position="109"/>
    </location>
</feature>